<feature type="transmembrane region" description="Helical" evidence="7">
    <location>
        <begin position="12"/>
        <end position="36"/>
    </location>
</feature>
<comment type="similarity">
    <text evidence="2">Belongs to the peptidase A24 family.</text>
</comment>
<dbReference type="RefSeq" id="WP_154571770.1">
    <property type="nucleotide sequence ID" value="NZ_VUNB01000001.1"/>
</dbReference>
<feature type="transmembrane region" description="Helical" evidence="7">
    <location>
        <begin position="108"/>
        <end position="126"/>
    </location>
</feature>
<dbReference type="InterPro" id="IPR050882">
    <property type="entry name" value="Prepilin_peptidase/N-MTase"/>
</dbReference>
<feature type="transmembrane region" description="Helical" evidence="7">
    <location>
        <begin position="165"/>
        <end position="186"/>
    </location>
</feature>
<feature type="transmembrane region" description="Helical" evidence="7">
    <location>
        <begin position="240"/>
        <end position="261"/>
    </location>
</feature>
<evidence type="ECO:0000259" key="8">
    <source>
        <dbReference type="Pfam" id="PF01478"/>
    </source>
</evidence>
<reference evidence="10" key="1">
    <citation type="submission" date="2019-09" db="EMBL/GenBank/DDBJ databases">
        <title>In-depth cultivation of the pig gut microbiome towards novel bacterial diversity and tailored functional studies.</title>
        <authorList>
            <person name="Wylensek D."/>
            <person name="Hitch T.C.A."/>
            <person name="Clavel T."/>
        </authorList>
    </citation>
    <scope>NUCLEOTIDE SEQUENCE</scope>
    <source>
        <strain evidence="10">RF-744-FAT-WT-3</strain>
    </source>
</reference>
<keyword evidence="5 7" id="KW-1133">Transmembrane helix</keyword>
<keyword evidence="3" id="KW-1003">Cell membrane</keyword>
<evidence type="ECO:0000256" key="2">
    <source>
        <dbReference type="ARBA" id="ARBA00005801"/>
    </source>
</evidence>
<comment type="caution">
    <text evidence="10">The sequence shown here is derived from an EMBL/GenBank/DDBJ whole genome shotgun (WGS) entry which is preliminary data.</text>
</comment>
<keyword evidence="6 7" id="KW-0472">Membrane</keyword>
<dbReference type="GO" id="GO:0004190">
    <property type="term" value="F:aspartic-type endopeptidase activity"/>
    <property type="evidence" value="ECO:0007669"/>
    <property type="project" value="InterPro"/>
</dbReference>
<feature type="transmembrane region" description="Helical" evidence="7">
    <location>
        <begin position="84"/>
        <end position="102"/>
    </location>
</feature>
<evidence type="ECO:0000256" key="5">
    <source>
        <dbReference type="ARBA" id="ARBA00022989"/>
    </source>
</evidence>
<dbReference type="EMBL" id="VUNB01000001">
    <property type="protein sequence ID" value="MST68304.1"/>
    <property type="molecule type" value="Genomic_DNA"/>
</dbReference>
<proteinExistence type="inferred from homology"/>
<evidence type="ECO:0000256" key="3">
    <source>
        <dbReference type="ARBA" id="ARBA00022475"/>
    </source>
</evidence>
<organism evidence="10">
    <name type="scientific">Baileyella intestinalis</name>
    <dbReference type="NCBI Taxonomy" id="2606709"/>
    <lineage>
        <taxon>Bacteria</taxon>
        <taxon>Bacillati</taxon>
        <taxon>Bacillota</taxon>
        <taxon>Clostridia</taxon>
        <taxon>Peptostreptococcales</taxon>
        <taxon>Anaerovoracaceae</taxon>
        <taxon>Baileyella</taxon>
    </lineage>
</organism>
<evidence type="ECO:0000259" key="9">
    <source>
        <dbReference type="Pfam" id="PF06750"/>
    </source>
</evidence>
<evidence type="ECO:0000313" key="10">
    <source>
        <dbReference type="EMBL" id="MST68304.1"/>
    </source>
</evidence>
<dbReference type="PANTHER" id="PTHR30487:SF0">
    <property type="entry name" value="PREPILIN LEADER PEPTIDASE_N-METHYLTRANSFERASE-RELATED"/>
    <property type="match status" value="1"/>
</dbReference>
<feature type="transmembrane region" description="Helical" evidence="7">
    <location>
        <begin position="135"/>
        <end position="153"/>
    </location>
</feature>
<dbReference type="GO" id="GO:0005886">
    <property type="term" value="C:plasma membrane"/>
    <property type="evidence" value="ECO:0007669"/>
    <property type="project" value="UniProtKB-SubCell"/>
</dbReference>
<evidence type="ECO:0000256" key="4">
    <source>
        <dbReference type="ARBA" id="ARBA00022692"/>
    </source>
</evidence>
<keyword evidence="4 7" id="KW-0812">Transmembrane</keyword>
<dbReference type="Pfam" id="PF01478">
    <property type="entry name" value="Peptidase_A24"/>
    <property type="match status" value="1"/>
</dbReference>
<feature type="domain" description="Prepilin peptidase A24 N-terminal" evidence="9">
    <location>
        <begin position="19"/>
        <end position="102"/>
    </location>
</feature>
<dbReference type="GO" id="GO:0006465">
    <property type="term" value="P:signal peptide processing"/>
    <property type="evidence" value="ECO:0007669"/>
    <property type="project" value="TreeGrafter"/>
</dbReference>
<evidence type="ECO:0000256" key="1">
    <source>
        <dbReference type="ARBA" id="ARBA00004651"/>
    </source>
</evidence>
<dbReference type="Pfam" id="PF06750">
    <property type="entry name" value="A24_N_bact"/>
    <property type="match status" value="1"/>
</dbReference>
<feature type="transmembrane region" description="Helical" evidence="7">
    <location>
        <begin position="198"/>
        <end position="228"/>
    </location>
</feature>
<comment type="subcellular location">
    <subcellularLocation>
        <location evidence="1">Cell membrane</location>
        <topology evidence="1">Multi-pass membrane protein</topology>
    </subcellularLocation>
</comment>
<dbReference type="PANTHER" id="PTHR30487">
    <property type="entry name" value="TYPE 4 PREPILIN-LIKE PROTEINS LEADER PEPTIDE-PROCESSING ENZYME"/>
    <property type="match status" value="1"/>
</dbReference>
<sequence>MMLWLSTPITIYILTLAFVLGSVFGSFVNCMAWRMVNGENVLKGRSHCTHCGHVLGAMDLVPVFSYLFLKGRCRYCGEKVSPRYVITEVLSGILSLLIVLRFDVSVKAVSYLILYFILLGLSLIDLETMEIPDGFIIAGIVNWLAGIIFEYGFGKNLLTEAWHGLAGGLGIAGFILVLSLIFDMVTDKNSMGGGDIKLFFMTTLYLGFGKGFYALILSCLIGIIAALASKQNRIPFGPCISAAVIMGLLTGDWVLNLYLGLF</sequence>
<evidence type="ECO:0000256" key="6">
    <source>
        <dbReference type="ARBA" id="ARBA00023136"/>
    </source>
</evidence>
<dbReference type="InterPro" id="IPR000045">
    <property type="entry name" value="Prepilin_IV_endopep_pep"/>
</dbReference>
<accession>A0A6A8M908</accession>
<dbReference type="Gene3D" id="1.20.120.1220">
    <property type="match status" value="1"/>
</dbReference>
<feature type="domain" description="Prepilin type IV endopeptidase peptidase" evidence="8">
    <location>
        <begin position="112"/>
        <end position="226"/>
    </location>
</feature>
<name>A0A6A8M908_9FIRM</name>
<evidence type="ECO:0000256" key="7">
    <source>
        <dbReference type="SAM" id="Phobius"/>
    </source>
</evidence>
<dbReference type="AlphaFoldDB" id="A0A6A8M908"/>
<gene>
    <name evidence="10" type="ORF">FYJ66_01595</name>
</gene>
<dbReference type="InterPro" id="IPR010627">
    <property type="entry name" value="Prepilin_pept_A24_N"/>
</dbReference>
<protein>
    <submittedName>
        <fullName evidence="10">Prepilin peptidase</fullName>
    </submittedName>
</protein>